<dbReference type="CDD" id="cd00158">
    <property type="entry name" value="RHOD"/>
    <property type="match status" value="1"/>
</dbReference>
<dbReference type="PROSITE" id="PS50206">
    <property type="entry name" value="RHODANESE_3"/>
    <property type="match status" value="1"/>
</dbReference>
<evidence type="ECO:0000313" key="2">
    <source>
        <dbReference type="EMBL" id="MFD2589714.1"/>
    </source>
</evidence>
<accession>A0ABW5N4A9</accession>
<dbReference type="Pfam" id="PF00581">
    <property type="entry name" value="Rhodanese"/>
    <property type="match status" value="1"/>
</dbReference>
<feature type="domain" description="Rhodanese" evidence="1">
    <location>
        <begin position="15"/>
        <end position="104"/>
    </location>
</feature>
<dbReference type="InterPro" id="IPR050229">
    <property type="entry name" value="GlpE_sulfurtransferase"/>
</dbReference>
<organism evidence="2 3">
    <name type="scientific">Aquimarina hainanensis</name>
    <dbReference type="NCBI Taxonomy" id="1578017"/>
    <lineage>
        <taxon>Bacteria</taxon>
        <taxon>Pseudomonadati</taxon>
        <taxon>Bacteroidota</taxon>
        <taxon>Flavobacteriia</taxon>
        <taxon>Flavobacteriales</taxon>
        <taxon>Flavobacteriaceae</taxon>
        <taxon>Aquimarina</taxon>
    </lineage>
</organism>
<dbReference type="Gene3D" id="3.40.250.10">
    <property type="entry name" value="Rhodanese-like domain"/>
    <property type="match status" value="1"/>
</dbReference>
<keyword evidence="3" id="KW-1185">Reference proteome</keyword>
<reference evidence="3" key="1">
    <citation type="journal article" date="2019" name="Int. J. Syst. Evol. Microbiol.">
        <title>The Global Catalogue of Microorganisms (GCM) 10K type strain sequencing project: providing services to taxonomists for standard genome sequencing and annotation.</title>
        <authorList>
            <consortium name="The Broad Institute Genomics Platform"/>
            <consortium name="The Broad Institute Genome Sequencing Center for Infectious Disease"/>
            <person name="Wu L."/>
            <person name="Ma J."/>
        </authorList>
    </citation>
    <scope>NUCLEOTIDE SEQUENCE [LARGE SCALE GENOMIC DNA]</scope>
    <source>
        <strain evidence="3">KCTC 42423</strain>
    </source>
</reference>
<evidence type="ECO:0000313" key="3">
    <source>
        <dbReference type="Proteomes" id="UP001597459"/>
    </source>
</evidence>
<evidence type="ECO:0000259" key="1">
    <source>
        <dbReference type="PROSITE" id="PS50206"/>
    </source>
</evidence>
<protein>
    <submittedName>
        <fullName evidence="2">Rhodanese-like domain-containing protein</fullName>
    </submittedName>
</protein>
<dbReference type="InterPro" id="IPR036873">
    <property type="entry name" value="Rhodanese-like_dom_sf"/>
</dbReference>
<dbReference type="RefSeq" id="WP_378258391.1">
    <property type="nucleotide sequence ID" value="NZ_JBHSJV010000001.1"/>
</dbReference>
<name>A0ABW5N4A9_9FLAO</name>
<dbReference type="InterPro" id="IPR001763">
    <property type="entry name" value="Rhodanese-like_dom"/>
</dbReference>
<proteinExistence type="predicted"/>
<dbReference type="PANTHER" id="PTHR43031:SF1">
    <property type="entry name" value="PYRIDINE NUCLEOTIDE-DISULPHIDE OXIDOREDUCTASE"/>
    <property type="match status" value="1"/>
</dbReference>
<dbReference type="EMBL" id="JBHULX010000001">
    <property type="protein sequence ID" value="MFD2589714.1"/>
    <property type="molecule type" value="Genomic_DNA"/>
</dbReference>
<dbReference type="SUPFAM" id="SSF52821">
    <property type="entry name" value="Rhodanese/Cell cycle control phosphatase"/>
    <property type="match status" value="1"/>
</dbReference>
<dbReference type="SMART" id="SM00450">
    <property type="entry name" value="RHOD"/>
    <property type="match status" value="1"/>
</dbReference>
<dbReference type="Proteomes" id="UP001597459">
    <property type="component" value="Unassembled WGS sequence"/>
</dbReference>
<comment type="caution">
    <text evidence="2">The sequence shown here is derived from an EMBL/GenBank/DDBJ whole genome shotgun (WGS) entry which is preliminary data.</text>
</comment>
<dbReference type="PANTHER" id="PTHR43031">
    <property type="entry name" value="FAD-DEPENDENT OXIDOREDUCTASE"/>
    <property type="match status" value="1"/>
</dbReference>
<sequence length="111" mass="12683">MRNINQEEWLELVANDSSAVIIDVRMLEECIEGIIKNAIIIDFLDAPKFKIEIEKLDKDKNYYVYCRSGNRSSRACRLLEGIGVESTYNLIGGMLSWTGIQVIPTKHNFIS</sequence>
<gene>
    <name evidence="2" type="ORF">ACFSTE_02660</name>
</gene>